<gene>
    <name evidence="2" type="ORF">TPSB3V08_LOCUS181</name>
</gene>
<reference evidence="2" key="1">
    <citation type="submission" date="2020-11" db="EMBL/GenBank/DDBJ databases">
        <authorList>
            <person name="Tran Van P."/>
        </authorList>
    </citation>
    <scope>NUCLEOTIDE SEQUENCE</scope>
</reference>
<organism evidence="2">
    <name type="scientific">Timema poppense</name>
    <name type="common">Walking stick</name>
    <dbReference type="NCBI Taxonomy" id="170557"/>
    <lineage>
        <taxon>Eukaryota</taxon>
        <taxon>Metazoa</taxon>
        <taxon>Ecdysozoa</taxon>
        <taxon>Arthropoda</taxon>
        <taxon>Hexapoda</taxon>
        <taxon>Insecta</taxon>
        <taxon>Pterygota</taxon>
        <taxon>Neoptera</taxon>
        <taxon>Polyneoptera</taxon>
        <taxon>Phasmatodea</taxon>
        <taxon>Timematodea</taxon>
        <taxon>Timematoidea</taxon>
        <taxon>Timematidae</taxon>
        <taxon>Timema</taxon>
    </lineage>
</organism>
<protein>
    <submittedName>
        <fullName evidence="2">Uncharacterized protein</fullName>
    </submittedName>
</protein>
<accession>A0A7R9GRQ9</accession>
<feature type="region of interest" description="Disordered" evidence="1">
    <location>
        <begin position="183"/>
        <end position="207"/>
    </location>
</feature>
<name>A0A7R9GRQ9_TIMPO</name>
<sequence length="258" mass="28330">MASSEPRTPVQSNVDFAMRCISGLLYTSRNESTGAGLANTPTDAEVVALFQTLPGFEQCDELDAREWFESDGNDPGYQHLSDDEIAHQVIEDNDNGSNVRESDDDEEMDAEEAAGPSHSDAYEAIQTAMNWLERQPEGTVTQLKLYSDFELQGVMEDKLNSKTYQTISQRMQTEEATCALTMSSRNDNEDSEDYPDTGIDDDGDRSKPKVTIRETLGEDGNYVAKITNVTTNVVGRVGNMFGKGIGGLTSKFGGGSWF</sequence>
<proteinExistence type="predicted"/>
<dbReference type="AlphaFoldDB" id="A0A7R9GRQ9"/>
<feature type="compositionally biased region" description="Acidic residues" evidence="1">
    <location>
        <begin position="102"/>
        <end position="112"/>
    </location>
</feature>
<feature type="compositionally biased region" description="Acidic residues" evidence="1">
    <location>
        <begin position="189"/>
        <end position="203"/>
    </location>
</feature>
<evidence type="ECO:0000313" key="2">
    <source>
        <dbReference type="EMBL" id="CAD7395438.1"/>
    </source>
</evidence>
<feature type="region of interest" description="Disordered" evidence="1">
    <location>
        <begin position="90"/>
        <end position="119"/>
    </location>
</feature>
<evidence type="ECO:0000256" key="1">
    <source>
        <dbReference type="SAM" id="MobiDB-lite"/>
    </source>
</evidence>
<dbReference type="EMBL" id="OD000047">
    <property type="protein sequence ID" value="CAD7395438.1"/>
    <property type="molecule type" value="Genomic_DNA"/>
</dbReference>